<dbReference type="SUPFAM" id="SSF81296">
    <property type="entry name" value="E set domains"/>
    <property type="match status" value="2"/>
</dbReference>
<dbReference type="EMBL" id="CAJNOQ010004474">
    <property type="protein sequence ID" value="CAF1060873.1"/>
    <property type="molecule type" value="Genomic_DNA"/>
</dbReference>
<evidence type="ECO:0000256" key="1">
    <source>
        <dbReference type="ARBA" id="ARBA00005298"/>
    </source>
</evidence>
<feature type="compositionally biased region" description="Polar residues" evidence="2">
    <location>
        <begin position="334"/>
        <end position="350"/>
    </location>
</feature>
<dbReference type="SMART" id="SM01017">
    <property type="entry name" value="Arrestin_C"/>
    <property type="match status" value="1"/>
</dbReference>
<dbReference type="AlphaFoldDB" id="A0A814L6I6"/>
<dbReference type="Gene3D" id="2.60.40.640">
    <property type="match status" value="2"/>
</dbReference>
<dbReference type="Pfam" id="PF02752">
    <property type="entry name" value="Arrestin_C"/>
    <property type="match status" value="1"/>
</dbReference>
<dbReference type="InterPro" id="IPR014752">
    <property type="entry name" value="Arrestin-like_C"/>
</dbReference>
<comment type="caution">
    <text evidence="4">The sequence shown here is derived from an EMBL/GenBank/DDBJ whole genome shotgun (WGS) entry which is preliminary data.</text>
</comment>
<sequence length="373" mass="42578">MGNNNSSRVVLTFDRLNSNFLAGELVSGSVQFEMLEQFDKVHAVYLEIVGEAGYTTEERRTITVDAKQKVEIYAKNHNVLFLKTRITVKRREAGEQNLPLVPGIIYNWPFQVQLPQHLPPTLHEVDYPYIKYYIQSVIDRPWYKRNSEWKHALSIFPDMNLQYIPDVQQLAQFSNANREEIDIQIIFPKLGYVPNETLVSTIEIKNPNQITIKHIQIFLYQHYRIQNNARTNIIFSSTIPDIQKFNDVQISKPFSFVVSSVNLPPTSNYIGGIDQAITVNVSYELRFVIKGQEPNLWDRVSGYFSSIPVKQLSSDINISVPITIGTFPHQQYSPNDGASSSAQFLLTPSAPSEEDLPPSYESLVHNSSVKTPI</sequence>
<feature type="domain" description="Arrestin C-terminal-like" evidence="3">
    <location>
        <begin position="177"/>
        <end position="329"/>
    </location>
</feature>
<organism evidence="4 6">
    <name type="scientific">Didymodactylos carnosus</name>
    <dbReference type="NCBI Taxonomy" id="1234261"/>
    <lineage>
        <taxon>Eukaryota</taxon>
        <taxon>Metazoa</taxon>
        <taxon>Spiralia</taxon>
        <taxon>Gnathifera</taxon>
        <taxon>Rotifera</taxon>
        <taxon>Eurotatoria</taxon>
        <taxon>Bdelloidea</taxon>
        <taxon>Philodinida</taxon>
        <taxon>Philodinidae</taxon>
        <taxon>Didymodactylos</taxon>
    </lineage>
</organism>
<dbReference type="GO" id="GO:0005737">
    <property type="term" value="C:cytoplasm"/>
    <property type="evidence" value="ECO:0007669"/>
    <property type="project" value="TreeGrafter"/>
</dbReference>
<name>A0A814L6I6_9BILA</name>
<evidence type="ECO:0000313" key="4">
    <source>
        <dbReference type="EMBL" id="CAF1060873.1"/>
    </source>
</evidence>
<dbReference type="Pfam" id="PF00339">
    <property type="entry name" value="Arrestin_N"/>
    <property type="match status" value="1"/>
</dbReference>
<comment type="similarity">
    <text evidence="1">Belongs to the arrestin family.</text>
</comment>
<dbReference type="EMBL" id="CAJOBC010004474">
    <property type="protein sequence ID" value="CAF3829212.1"/>
    <property type="molecule type" value="Genomic_DNA"/>
</dbReference>
<dbReference type="PANTHER" id="PTHR11188:SF17">
    <property type="entry name" value="FI21816P1"/>
    <property type="match status" value="1"/>
</dbReference>
<dbReference type="OrthoDB" id="2333384at2759"/>
<evidence type="ECO:0000313" key="6">
    <source>
        <dbReference type="Proteomes" id="UP000663829"/>
    </source>
</evidence>
<dbReference type="InterPro" id="IPR014756">
    <property type="entry name" value="Ig_E-set"/>
</dbReference>
<accession>A0A814L6I6</accession>
<protein>
    <recommendedName>
        <fullName evidence="3">Arrestin C-terminal-like domain-containing protein</fullName>
    </recommendedName>
</protein>
<gene>
    <name evidence="4" type="ORF">GPM918_LOCUS16771</name>
    <name evidence="5" type="ORF">SRO942_LOCUS16770</name>
</gene>
<dbReference type="InterPro" id="IPR050357">
    <property type="entry name" value="Arrestin_domain-protein"/>
</dbReference>
<dbReference type="GO" id="GO:0015031">
    <property type="term" value="P:protein transport"/>
    <property type="evidence" value="ECO:0007669"/>
    <property type="project" value="TreeGrafter"/>
</dbReference>
<dbReference type="PANTHER" id="PTHR11188">
    <property type="entry name" value="ARRESTIN DOMAIN CONTAINING PROTEIN"/>
    <property type="match status" value="1"/>
</dbReference>
<dbReference type="InterPro" id="IPR011022">
    <property type="entry name" value="Arrestin_C-like"/>
</dbReference>
<dbReference type="Proteomes" id="UP000663829">
    <property type="component" value="Unassembled WGS sequence"/>
</dbReference>
<evidence type="ECO:0000256" key="2">
    <source>
        <dbReference type="SAM" id="MobiDB-lite"/>
    </source>
</evidence>
<evidence type="ECO:0000313" key="5">
    <source>
        <dbReference type="EMBL" id="CAF3829212.1"/>
    </source>
</evidence>
<keyword evidence="6" id="KW-1185">Reference proteome</keyword>
<reference evidence="4" key="1">
    <citation type="submission" date="2021-02" db="EMBL/GenBank/DDBJ databases">
        <authorList>
            <person name="Nowell W R."/>
        </authorList>
    </citation>
    <scope>NUCLEOTIDE SEQUENCE</scope>
</reference>
<dbReference type="InterPro" id="IPR011021">
    <property type="entry name" value="Arrestin-like_N"/>
</dbReference>
<proteinExistence type="inferred from homology"/>
<feature type="region of interest" description="Disordered" evidence="2">
    <location>
        <begin position="334"/>
        <end position="373"/>
    </location>
</feature>
<dbReference type="Proteomes" id="UP000681722">
    <property type="component" value="Unassembled WGS sequence"/>
</dbReference>
<evidence type="ECO:0000259" key="3">
    <source>
        <dbReference type="SMART" id="SM01017"/>
    </source>
</evidence>
<feature type="compositionally biased region" description="Polar residues" evidence="2">
    <location>
        <begin position="364"/>
        <end position="373"/>
    </location>
</feature>